<name>A0A0N1HBG0_9EURO</name>
<evidence type="ECO:0000313" key="3">
    <source>
        <dbReference type="Proteomes" id="UP000038010"/>
    </source>
</evidence>
<dbReference type="OrthoDB" id="10611031at2759"/>
<dbReference type="Proteomes" id="UP000038010">
    <property type="component" value="Unassembled WGS sequence"/>
</dbReference>
<evidence type="ECO:0000256" key="1">
    <source>
        <dbReference type="SAM" id="MobiDB-lite"/>
    </source>
</evidence>
<protein>
    <submittedName>
        <fullName evidence="2">Uncharacterized protein</fullName>
    </submittedName>
</protein>
<dbReference type="VEuPathDB" id="FungiDB:AB675_10760"/>
<dbReference type="EMBL" id="LFJN01000011">
    <property type="protein sequence ID" value="KPI40646.1"/>
    <property type="molecule type" value="Genomic_DNA"/>
</dbReference>
<reference evidence="2 3" key="1">
    <citation type="submission" date="2015-06" db="EMBL/GenBank/DDBJ databases">
        <title>Draft genome of the ant-associated black yeast Phialophora attae CBS 131958.</title>
        <authorList>
            <person name="Moreno L.F."/>
            <person name="Stielow B.J."/>
            <person name="de Hoog S."/>
            <person name="Vicente V.A."/>
            <person name="Weiss V.A."/>
            <person name="de Vries M."/>
            <person name="Cruz L.M."/>
            <person name="Souza E.M."/>
        </authorList>
    </citation>
    <scope>NUCLEOTIDE SEQUENCE [LARGE SCALE GENOMIC DNA]</scope>
    <source>
        <strain evidence="2 3">CBS 131958</strain>
    </source>
</reference>
<feature type="region of interest" description="Disordered" evidence="1">
    <location>
        <begin position="435"/>
        <end position="462"/>
    </location>
</feature>
<feature type="compositionally biased region" description="Basic and acidic residues" evidence="1">
    <location>
        <begin position="442"/>
        <end position="461"/>
    </location>
</feature>
<dbReference type="AlphaFoldDB" id="A0A0N1HBG0"/>
<proteinExistence type="predicted"/>
<comment type="caution">
    <text evidence="2">The sequence shown here is derived from an EMBL/GenBank/DDBJ whole genome shotgun (WGS) entry which is preliminary data.</text>
</comment>
<accession>A0A0N1HBG0</accession>
<evidence type="ECO:0000313" key="2">
    <source>
        <dbReference type="EMBL" id="KPI40646.1"/>
    </source>
</evidence>
<dbReference type="GeneID" id="28731431"/>
<organism evidence="2 3">
    <name type="scientific">Cyphellophora attinorum</name>
    <dbReference type="NCBI Taxonomy" id="1664694"/>
    <lineage>
        <taxon>Eukaryota</taxon>
        <taxon>Fungi</taxon>
        <taxon>Dikarya</taxon>
        <taxon>Ascomycota</taxon>
        <taxon>Pezizomycotina</taxon>
        <taxon>Eurotiomycetes</taxon>
        <taxon>Chaetothyriomycetidae</taxon>
        <taxon>Chaetothyriales</taxon>
        <taxon>Cyphellophoraceae</taxon>
        <taxon>Cyphellophora</taxon>
    </lineage>
</organism>
<feature type="region of interest" description="Disordered" evidence="1">
    <location>
        <begin position="389"/>
        <end position="409"/>
    </location>
</feature>
<sequence length="474" mass="54854">MSTPFEMPSNGSRGELRGLEVLPEEVLRVILSHVFAVFGRRNDDGTIDHARLRRAEPKYNKGDWYDLIKGDRFMPRYYDLQNAQNLGLDANDSSVLATSQLLNKLGIEVLYGMYDFASYPCETFRALFARHINPRALRAIRSLTFGLPHALKTMPTTFLPRYLRLLADEMPTLATMKMTTGGGGPFRQKVPANQVIEKNRGLLLFAAYVTLRHPGLNFATWHEKGTYLKGHFEFTDRSARIEVIMTAKRPTLHFMEDPNEIEEANDRLARRQEAVKEHEDSFGPFREAFYVLPFCDYEAQLNREAFSHPPGYDVESDYYDEFWDEEGVPVAMSLPVAPTLFLSRPQIIDKEASMEKIIPPHGLLLDSWKIRRTGWEALAEEDKYRPFRYQIPPESNTSEHNTPKDLHSMPFESQCDELLRYNKYPEEAAEKLLLSGDATEEVVEKAREEARERAQQEDANRIDWTYSHLRRNRH</sequence>
<dbReference type="RefSeq" id="XP_018000609.1">
    <property type="nucleotide sequence ID" value="XM_018139551.1"/>
</dbReference>
<gene>
    <name evidence="2" type="ORF">AB675_10760</name>
</gene>
<keyword evidence="3" id="KW-1185">Reference proteome</keyword>
<dbReference type="STRING" id="1664694.A0A0N1HBG0"/>